<dbReference type="Proteomes" id="UP000427281">
    <property type="component" value="Chromosome"/>
</dbReference>
<keyword evidence="1" id="KW-0813">Transport</keyword>
<dbReference type="InterPro" id="IPR001775">
    <property type="entry name" value="GspD/PilQ"/>
</dbReference>
<comment type="similarity">
    <text evidence="5">Belongs to the bacterial secretin family.</text>
</comment>
<sequence length="804" mass="88223">MKRQYFIPAFWAMLTGLSLLLIAAMTDVKTPESLFISPHHARTARSAAPQQQAPTNREPLLEVSDETAASTPAPQPAPAQRVVETAQPDRQPEIKTVARTVQATPVPQYVTPEVKTAATTSRTVQTRTLVDPTLEQPVDTPSTPQRSRAIQFHLAEEVQAERVDPTEKKMEMRLASLTRQVDRLTNLQLEVQQQSKMELAQNTDRLEQATKLLQQMQQMNQLRDLERKLDGMQGKADAAAQPKTPAPQATAPPAPAASETSAPADSKAKKEPVLKVSPDKGAGETFSLQIQDAEIMQVLDMLGELSGMNILAGQSVSGTITANLKNVTPLQALDAILRSRELTSEKEGEFIYVMTQAELEQKKKSSRKVVTKLYTPFYISAKELQQLITPILTENVGIVSLTTPSEVGISPDETSAGGDSFAQNDSILVRDYPEILEEVDRLLEKMDVPPLQVVIEAMILNVTLNDDMRFGVNFAMLSGNNKSLLVDGNGQTLNAASGFPGSGSSSIVPPTGQFVADLAGLKYGFLHGDISGFIEALEDITETNLIASPQLRALNKQKAELIIGDRISYSTVTQNGNTSIQNVNFLDSGIVLNLRPFITPDGQIRMEIHPERSSATINSSTNLPDLKTTEVTTNVMVRDGNTVVIGGLIEERVSDTKNQVPFLGAIPVIGNAFRQQREITTRSELIVLITPRIVHPEEANAEGQAERYEGAERIDNFKKSFLPINQVRIVQMHIKLAKKYLRIGNLPKAKEHIKIAVRLDKNNTEAIQLKKYIEDALINRNRQMIGLPPLSGPEMPAPIVEEVP</sequence>
<dbReference type="RefSeq" id="WP_155364645.1">
    <property type="nucleotide sequence ID" value="NZ_CP043930.1"/>
</dbReference>
<dbReference type="PANTHER" id="PTHR30604:SF1">
    <property type="entry name" value="DNA UTILIZATION PROTEIN HOFQ"/>
    <property type="match status" value="1"/>
</dbReference>
<feature type="compositionally biased region" description="Basic and acidic residues" evidence="6">
    <location>
        <begin position="266"/>
        <end position="280"/>
    </location>
</feature>
<evidence type="ECO:0000256" key="6">
    <source>
        <dbReference type="SAM" id="MobiDB-lite"/>
    </source>
</evidence>
<dbReference type="SUPFAM" id="SSF48452">
    <property type="entry name" value="TPR-like"/>
    <property type="match status" value="1"/>
</dbReference>
<feature type="repeat" description="TPR" evidence="4">
    <location>
        <begin position="730"/>
        <end position="763"/>
    </location>
</feature>
<evidence type="ECO:0000256" key="1">
    <source>
        <dbReference type="ARBA" id="ARBA00022448"/>
    </source>
</evidence>
<gene>
    <name evidence="8" type="ORF">F1728_14000</name>
</gene>
<reference evidence="8 9" key="1">
    <citation type="submission" date="2019-09" db="EMBL/GenBank/DDBJ databases">
        <title>Gimesia benthica sp. nov., a novel bacterium isolated from deep-sea water of the Northwest Indian Ocean.</title>
        <authorList>
            <person name="Dai X."/>
        </authorList>
    </citation>
    <scope>NUCLEOTIDE SEQUENCE [LARGE SCALE GENOMIC DNA]</scope>
    <source>
        <strain evidence="8 9">E7</strain>
    </source>
</reference>
<name>A0A6I6ABJ4_9PLAN</name>
<dbReference type="Gene3D" id="1.25.40.10">
    <property type="entry name" value="Tetratricopeptide repeat domain"/>
    <property type="match status" value="1"/>
</dbReference>
<feature type="domain" description="Secretin/TonB short N-terminal" evidence="7">
    <location>
        <begin position="308"/>
        <end position="356"/>
    </location>
</feature>
<feature type="compositionally biased region" description="Low complexity" evidence="6">
    <location>
        <begin position="256"/>
        <end position="265"/>
    </location>
</feature>
<accession>A0A6I6ABJ4</accession>
<evidence type="ECO:0000259" key="7">
    <source>
        <dbReference type="SMART" id="SM00965"/>
    </source>
</evidence>
<dbReference type="PROSITE" id="PS50005">
    <property type="entry name" value="TPR"/>
    <property type="match status" value="1"/>
</dbReference>
<dbReference type="Pfam" id="PF00263">
    <property type="entry name" value="Secretin"/>
    <property type="match status" value="1"/>
</dbReference>
<evidence type="ECO:0000256" key="2">
    <source>
        <dbReference type="ARBA" id="ARBA00023136"/>
    </source>
</evidence>
<dbReference type="InterPro" id="IPR019734">
    <property type="entry name" value="TPR_rpt"/>
</dbReference>
<dbReference type="PRINTS" id="PR00811">
    <property type="entry name" value="BCTERIALGSPD"/>
</dbReference>
<proteinExistence type="inferred from homology"/>
<feature type="region of interest" description="Disordered" evidence="6">
    <location>
        <begin position="63"/>
        <end position="97"/>
    </location>
</feature>
<organism evidence="8 9">
    <name type="scientific">Gimesia benthica</name>
    <dbReference type="NCBI Taxonomy" id="2608982"/>
    <lineage>
        <taxon>Bacteria</taxon>
        <taxon>Pseudomonadati</taxon>
        <taxon>Planctomycetota</taxon>
        <taxon>Planctomycetia</taxon>
        <taxon>Planctomycetales</taxon>
        <taxon>Planctomycetaceae</taxon>
        <taxon>Gimesia</taxon>
    </lineage>
</organism>
<evidence type="ECO:0000313" key="8">
    <source>
        <dbReference type="EMBL" id="QGQ23727.1"/>
    </source>
</evidence>
<feature type="region of interest" description="Disordered" evidence="6">
    <location>
        <begin position="230"/>
        <end position="280"/>
    </location>
</feature>
<evidence type="ECO:0000256" key="3">
    <source>
        <dbReference type="ARBA" id="ARBA00023237"/>
    </source>
</evidence>
<keyword evidence="2" id="KW-0472">Membrane</keyword>
<dbReference type="AlphaFoldDB" id="A0A6I6ABJ4"/>
<evidence type="ECO:0000256" key="5">
    <source>
        <dbReference type="RuleBase" id="RU004003"/>
    </source>
</evidence>
<feature type="compositionally biased region" description="Low complexity" evidence="6">
    <location>
        <begin position="235"/>
        <end position="249"/>
    </location>
</feature>
<dbReference type="Gene3D" id="3.30.1370.130">
    <property type="match status" value="1"/>
</dbReference>
<keyword evidence="3" id="KW-0998">Cell outer membrane</keyword>
<dbReference type="InterPro" id="IPR011662">
    <property type="entry name" value="Secretin/TonB_short_N"/>
</dbReference>
<dbReference type="InterPro" id="IPR011990">
    <property type="entry name" value="TPR-like_helical_dom_sf"/>
</dbReference>
<dbReference type="InterPro" id="IPR051808">
    <property type="entry name" value="Type_IV_pilus_biogenesis"/>
</dbReference>
<keyword evidence="9" id="KW-1185">Reference proteome</keyword>
<keyword evidence="4" id="KW-0802">TPR repeat</keyword>
<dbReference type="GO" id="GO:0009306">
    <property type="term" value="P:protein secretion"/>
    <property type="evidence" value="ECO:0007669"/>
    <property type="project" value="InterPro"/>
</dbReference>
<dbReference type="KEGG" id="gim:F1728_14000"/>
<evidence type="ECO:0000256" key="4">
    <source>
        <dbReference type="PROSITE-ProRule" id="PRU00339"/>
    </source>
</evidence>
<dbReference type="EMBL" id="CP043930">
    <property type="protein sequence ID" value="QGQ23727.1"/>
    <property type="molecule type" value="Genomic_DNA"/>
</dbReference>
<protein>
    <recommendedName>
        <fullName evidence="7">Secretin/TonB short N-terminal domain-containing protein</fullName>
    </recommendedName>
</protein>
<dbReference type="InterPro" id="IPR004846">
    <property type="entry name" value="T2SS/T3SS_dom"/>
</dbReference>
<dbReference type="GO" id="GO:0019867">
    <property type="term" value="C:outer membrane"/>
    <property type="evidence" value="ECO:0007669"/>
    <property type="project" value="InterPro"/>
</dbReference>
<dbReference type="SMART" id="SM00965">
    <property type="entry name" value="STN"/>
    <property type="match status" value="1"/>
</dbReference>
<evidence type="ECO:0000313" key="9">
    <source>
        <dbReference type="Proteomes" id="UP000427281"/>
    </source>
</evidence>
<dbReference type="PANTHER" id="PTHR30604">
    <property type="entry name" value="PROTEIN TRANSPORT PROTEIN HOFQ"/>
    <property type="match status" value="1"/>
</dbReference>